<dbReference type="GO" id="GO:0016020">
    <property type="term" value="C:membrane"/>
    <property type="evidence" value="ECO:0007669"/>
    <property type="project" value="UniProtKB-SubCell"/>
</dbReference>
<dbReference type="PROSITE" id="PS00022">
    <property type="entry name" value="EGF_1"/>
    <property type="match status" value="5"/>
</dbReference>
<dbReference type="SMART" id="SM00200">
    <property type="entry name" value="SEA"/>
    <property type="match status" value="1"/>
</dbReference>
<gene>
    <name evidence="13" type="primary">MEGF11</name>
    <name evidence="13" type="ORF">BLAG_LOCUS12223</name>
</gene>
<feature type="domain" description="EGF-like" evidence="11">
    <location>
        <begin position="115"/>
        <end position="149"/>
    </location>
</feature>
<dbReference type="InterPro" id="IPR000742">
    <property type="entry name" value="EGF"/>
</dbReference>
<dbReference type="PROSITE" id="PS00010">
    <property type="entry name" value="ASX_HYDROXYL"/>
    <property type="match status" value="1"/>
</dbReference>
<keyword evidence="5 7" id="KW-1015">Disulfide bond</keyword>
<dbReference type="InterPro" id="IPR003599">
    <property type="entry name" value="Ig_sub"/>
</dbReference>
<dbReference type="PROSITE" id="PS01186">
    <property type="entry name" value="EGF_2"/>
    <property type="match status" value="2"/>
</dbReference>
<proteinExistence type="predicted"/>
<dbReference type="FunFam" id="2.10.25.10:FF:000038">
    <property type="entry name" value="Fibrillin 2"/>
    <property type="match status" value="1"/>
</dbReference>
<dbReference type="AlphaFoldDB" id="A0A8J9ZF75"/>
<dbReference type="InterPro" id="IPR036364">
    <property type="entry name" value="SEA_dom_sf"/>
</dbReference>
<dbReference type="InterPro" id="IPR000082">
    <property type="entry name" value="SEA_dom"/>
</dbReference>
<feature type="disulfide bond" evidence="7">
    <location>
        <begin position="52"/>
        <end position="61"/>
    </location>
</feature>
<evidence type="ECO:0000313" key="14">
    <source>
        <dbReference type="Proteomes" id="UP000838412"/>
    </source>
</evidence>
<organism evidence="13 14">
    <name type="scientific">Branchiostoma lanceolatum</name>
    <name type="common">Common lancelet</name>
    <name type="synonym">Amphioxus lanceolatum</name>
    <dbReference type="NCBI Taxonomy" id="7740"/>
    <lineage>
        <taxon>Eukaryota</taxon>
        <taxon>Metazoa</taxon>
        <taxon>Chordata</taxon>
        <taxon>Cephalochordata</taxon>
        <taxon>Leptocardii</taxon>
        <taxon>Amphioxiformes</taxon>
        <taxon>Branchiostomatidae</taxon>
        <taxon>Branchiostoma</taxon>
    </lineage>
</organism>
<dbReference type="InterPro" id="IPR036179">
    <property type="entry name" value="Ig-like_dom_sf"/>
</dbReference>
<evidence type="ECO:0000256" key="6">
    <source>
        <dbReference type="ARBA" id="ARBA00023180"/>
    </source>
</evidence>
<evidence type="ECO:0000256" key="3">
    <source>
        <dbReference type="ARBA" id="ARBA00022729"/>
    </source>
</evidence>
<evidence type="ECO:0000259" key="12">
    <source>
        <dbReference type="PROSITE" id="PS50835"/>
    </source>
</evidence>
<evidence type="ECO:0000256" key="8">
    <source>
        <dbReference type="SAM" id="MobiDB-lite"/>
    </source>
</evidence>
<name>A0A8J9ZF75_BRALA</name>
<evidence type="ECO:0000259" key="11">
    <source>
        <dbReference type="PROSITE" id="PS50026"/>
    </source>
</evidence>
<dbReference type="Gene3D" id="2.170.300.10">
    <property type="entry name" value="Tie2 ligand-binding domain superfamily"/>
    <property type="match status" value="1"/>
</dbReference>
<keyword evidence="9" id="KW-0812">Transmembrane</keyword>
<dbReference type="InterPro" id="IPR002049">
    <property type="entry name" value="LE_dom"/>
</dbReference>
<dbReference type="SMART" id="SM00180">
    <property type="entry name" value="EGF_Lam"/>
    <property type="match status" value="3"/>
</dbReference>
<dbReference type="OrthoDB" id="409374at2759"/>
<dbReference type="PROSITE" id="PS50024">
    <property type="entry name" value="SEA"/>
    <property type="match status" value="1"/>
</dbReference>
<dbReference type="InterPro" id="IPR007110">
    <property type="entry name" value="Ig-like_dom"/>
</dbReference>
<dbReference type="PANTHER" id="PTHR24035:SF109">
    <property type="entry name" value="PROTEIN DRAPER"/>
    <property type="match status" value="1"/>
</dbReference>
<feature type="compositionally biased region" description="Basic and acidic residues" evidence="8">
    <location>
        <begin position="539"/>
        <end position="550"/>
    </location>
</feature>
<dbReference type="SMART" id="SM00181">
    <property type="entry name" value="EGF"/>
    <property type="match status" value="6"/>
</dbReference>
<dbReference type="InterPro" id="IPR013783">
    <property type="entry name" value="Ig-like_fold"/>
</dbReference>
<dbReference type="PANTHER" id="PTHR24035">
    <property type="entry name" value="MULTIPLE EPIDERMAL GROWTH FACTOR-LIKE DOMAINS PROTEIN"/>
    <property type="match status" value="1"/>
</dbReference>
<feature type="disulfide bond" evidence="7">
    <location>
        <begin position="78"/>
        <end position="88"/>
    </location>
</feature>
<dbReference type="CDD" id="cd00054">
    <property type="entry name" value="EGF_CA"/>
    <property type="match status" value="1"/>
</dbReference>
<dbReference type="Pfam" id="PF12661">
    <property type="entry name" value="hEGF"/>
    <property type="match status" value="3"/>
</dbReference>
<dbReference type="InterPro" id="IPR024731">
    <property type="entry name" value="NELL2-like_EGF"/>
</dbReference>
<feature type="domain" description="EGF-like" evidence="11">
    <location>
        <begin position="75"/>
        <end position="107"/>
    </location>
</feature>
<evidence type="ECO:0000256" key="7">
    <source>
        <dbReference type="PROSITE-ProRule" id="PRU00076"/>
    </source>
</evidence>
<comment type="caution">
    <text evidence="7">Lacks conserved residue(s) required for the propagation of feature annotation.</text>
</comment>
<evidence type="ECO:0000259" key="10">
    <source>
        <dbReference type="PROSITE" id="PS50024"/>
    </source>
</evidence>
<dbReference type="InterPro" id="IPR000152">
    <property type="entry name" value="EGF-type_Asp/Asn_hydroxyl_site"/>
</dbReference>
<feature type="domain" description="EGF-like" evidence="11">
    <location>
        <begin position="32"/>
        <end position="62"/>
    </location>
</feature>
<dbReference type="EMBL" id="OV696704">
    <property type="protein sequence ID" value="CAH1252028.1"/>
    <property type="molecule type" value="Genomic_DNA"/>
</dbReference>
<accession>A0A8J9ZF75</accession>
<keyword evidence="6" id="KW-0325">Glycoprotein</keyword>
<dbReference type="PROSITE" id="PS50026">
    <property type="entry name" value="EGF_3"/>
    <property type="match status" value="4"/>
</dbReference>
<evidence type="ECO:0000256" key="4">
    <source>
        <dbReference type="ARBA" id="ARBA00022737"/>
    </source>
</evidence>
<reference evidence="13" key="1">
    <citation type="submission" date="2022-01" db="EMBL/GenBank/DDBJ databases">
        <authorList>
            <person name="Braso-Vives M."/>
        </authorList>
    </citation>
    <scope>NUCLEOTIDE SEQUENCE</scope>
</reference>
<protein>
    <submittedName>
        <fullName evidence="13">MEGF11 protein</fullName>
    </submittedName>
</protein>
<dbReference type="FunFam" id="2.170.300.10:FF:000041">
    <property type="entry name" value="Tyrosine protein kinase receptor tie-1, putative"/>
    <property type="match status" value="2"/>
</dbReference>
<dbReference type="GO" id="GO:0030154">
    <property type="term" value="P:cell differentiation"/>
    <property type="evidence" value="ECO:0007669"/>
    <property type="project" value="UniProtKB-ARBA"/>
</dbReference>
<feature type="disulfide bond" evidence="7">
    <location>
        <begin position="97"/>
        <end position="106"/>
    </location>
</feature>
<dbReference type="Proteomes" id="UP000838412">
    <property type="component" value="Chromosome 19"/>
</dbReference>
<feature type="domain" description="SEA" evidence="10">
    <location>
        <begin position="431"/>
        <end position="541"/>
    </location>
</feature>
<evidence type="ECO:0000313" key="13">
    <source>
        <dbReference type="EMBL" id="CAH1252028.1"/>
    </source>
</evidence>
<evidence type="ECO:0000256" key="2">
    <source>
        <dbReference type="ARBA" id="ARBA00022536"/>
    </source>
</evidence>
<keyword evidence="14" id="KW-1185">Reference proteome</keyword>
<dbReference type="PRINTS" id="PR00011">
    <property type="entry name" value="EGFLAMININ"/>
</dbReference>
<evidence type="ECO:0000256" key="9">
    <source>
        <dbReference type="SAM" id="Phobius"/>
    </source>
</evidence>
<dbReference type="Gene3D" id="2.60.40.10">
    <property type="entry name" value="Immunoglobulins"/>
    <property type="match status" value="1"/>
</dbReference>
<dbReference type="SMART" id="SM00409">
    <property type="entry name" value="IG"/>
    <property type="match status" value="1"/>
</dbReference>
<comment type="subcellular location">
    <subcellularLocation>
        <location evidence="1">Membrane</location>
        <topology evidence="1">Single-pass type I membrane protein</topology>
    </subcellularLocation>
</comment>
<dbReference type="SMART" id="SM00179">
    <property type="entry name" value="EGF_CA"/>
    <property type="match status" value="2"/>
</dbReference>
<dbReference type="Pfam" id="PF12947">
    <property type="entry name" value="EGF_3"/>
    <property type="match status" value="1"/>
</dbReference>
<dbReference type="InterPro" id="IPR018097">
    <property type="entry name" value="EGF_Ca-bd_CS"/>
</dbReference>
<dbReference type="InterPro" id="IPR009030">
    <property type="entry name" value="Growth_fac_rcpt_cys_sf"/>
</dbReference>
<keyword evidence="2 7" id="KW-0245">EGF-like domain</keyword>
<dbReference type="InterPro" id="IPR013032">
    <property type="entry name" value="EGF-like_CS"/>
</dbReference>
<feature type="domain" description="EGF-like" evidence="11">
    <location>
        <begin position="237"/>
        <end position="278"/>
    </location>
</feature>
<dbReference type="GO" id="GO:0071944">
    <property type="term" value="C:cell periphery"/>
    <property type="evidence" value="ECO:0007669"/>
    <property type="project" value="UniProtKB-ARBA"/>
</dbReference>
<evidence type="ECO:0000256" key="5">
    <source>
        <dbReference type="ARBA" id="ARBA00023157"/>
    </source>
</evidence>
<keyword evidence="9" id="KW-0472">Membrane</keyword>
<dbReference type="SUPFAM" id="SSF48726">
    <property type="entry name" value="Immunoglobulin"/>
    <property type="match status" value="1"/>
</dbReference>
<feature type="transmembrane region" description="Helical" evidence="9">
    <location>
        <begin position="563"/>
        <end position="585"/>
    </location>
</feature>
<dbReference type="Pfam" id="PF01390">
    <property type="entry name" value="SEA"/>
    <property type="match status" value="1"/>
</dbReference>
<dbReference type="InterPro" id="IPR001881">
    <property type="entry name" value="EGF-like_Ca-bd_dom"/>
</dbReference>
<dbReference type="PROSITE" id="PS01187">
    <property type="entry name" value="EGF_CA"/>
    <property type="match status" value="1"/>
</dbReference>
<feature type="region of interest" description="Disordered" evidence="8">
    <location>
        <begin position="659"/>
        <end position="680"/>
    </location>
</feature>
<dbReference type="Gene3D" id="2.10.25.10">
    <property type="entry name" value="Laminin"/>
    <property type="match status" value="3"/>
</dbReference>
<keyword evidence="9" id="KW-1133">Transmembrane helix</keyword>
<dbReference type="Gene3D" id="3.30.70.960">
    <property type="entry name" value="SEA domain"/>
    <property type="match status" value="1"/>
</dbReference>
<keyword evidence="3" id="KW-0732">Signal</keyword>
<dbReference type="CDD" id="cd00055">
    <property type="entry name" value="EGF_Lam"/>
    <property type="match status" value="1"/>
</dbReference>
<dbReference type="PROSITE" id="PS50835">
    <property type="entry name" value="IG_LIKE"/>
    <property type="match status" value="1"/>
</dbReference>
<dbReference type="SUPFAM" id="SSF82671">
    <property type="entry name" value="SEA domain"/>
    <property type="match status" value="1"/>
</dbReference>
<keyword evidence="4" id="KW-0677">Repeat</keyword>
<feature type="disulfide bond" evidence="7">
    <location>
        <begin position="139"/>
        <end position="148"/>
    </location>
</feature>
<dbReference type="InterPro" id="IPR052108">
    <property type="entry name" value="MEGF/SIB"/>
</dbReference>
<dbReference type="SUPFAM" id="SSF57184">
    <property type="entry name" value="Growth factor receptor domain"/>
    <property type="match status" value="1"/>
</dbReference>
<sequence length="702" mass="75507">MTSLSKARYQFSPVRKRCDSDCAPNQWGPDCGQTCSCENSGTCHATLGTCECPLGYMGDRCQTACPEGRFGHMCSGVCSDRCQNGASCNKTTGECVCAPGFTGPSCSEPCPGGYYGDQCSQSCGCQNGTCNNVDGSCTCLPGWTGSSCAQRCPEGRWGQDCQQTCDHCRNGASCLPWDGTCVCTAGWAGPQCAESCPTGYYGENCNSACNCVHGVCNHIRGTCLCDAGWTGDVCNFDKNECLDNRDHECDDNAECHNAGGSYRCVCRTGYVGDGRDCQPNSVGPVILRQLPILDRPTEDTVLFSCRYEYRNPDGINVIVTWLKGDTLLFLGNHRRIDDERFGISSGDGMSDLNIRQSDLTIRQTKISDSGPYTCLINSVPPTISTGILNIQCARGHYGSECKVCSCRHGREMCDPFNGCLPCPDEQTCENVLMTFDGSIRITSESWKSELTAKTSDDHQKLAGVVEYGLNEIYRKSPLSGDYLHAKVKQFSAGSVVSDFTLYFRPGSDVQAEDVGEQLDRKVNIGGLRVDPTASGIEGDTGKRGGRKPDRDDDDDGPGGKAGVVAGAVIGVVLILLLVVLAFVAYRFHQLRKRPAEPTVSYDRGTTSIGADNPVYENMPGAMAAPVPGVQVHKGEHLMYMNNPLYDQVNGMGAPGKAAGMDLQLPTGAEAPPPYEENPGELQLTQEEELKLQQKAAEAGYPE</sequence>
<feature type="domain" description="Ig-like" evidence="12">
    <location>
        <begin position="284"/>
        <end position="384"/>
    </location>
</feature>
<feature type="region of interest" description="Disordered" evidence="8">
    <location>
        <begin position="529"/>
        <end position="558"/>
    </location>
</feature>
<dbReference type="GO" id="GO:0005509">
    <property type="term" value="F:calcium ion binding"/>
    <property type="evidence" value="ECO:0007669"/>
    <property type="project" value="InterPro"/>
</dbReference>
<evidence type="ECO:0000256" key="1">
    <source>
        <dbReference type="ARBA" id="ARBA00004479"/>
    </source>
</evidence>